<comment type="caution">
    <text evidence="2">The sequence shown here is derived from an EMBL/GenBank/DDBJ whole genome shotgun (WGS) entry which is preliminary data.</text>
</comment>
<evidence type="ECO:0000259" key="1">
    <source>
        <dbReference type="Pfam" id="PF10551"/>
    </source>
</evidence>
<evidence type="ECO:0000313" key="2">
    <source>
        <dbReference type="EMBL" id="KAK3910894.1"/>
    </source>
</evidence>
<dbReference type="EMBL" id="JAHWGI010000208">
    <property type="protein sequence ID" value="KAK3910894.1"/>
    <property type="molecule type" value="Genomic_DNA"/>
</dbReference>
<keyword evidence="3" id="KW-1185">Reference proteome</keyword>
<reference evidence="2" key="1">
    <citation type="submission" date="2021-07" db="EMBL/GenBank/DDBJ databases">
        <authorList>
            <person name="Catto M.A."/>
            <person name="Jacobson A."/>
            <person name="Kennedy G."/>
            <person name="Labadie P."/>
            <person name="Hunt B.G."/>
            <person name="Srinivasan R."/>
        </authorList>
    </citation>
    <scope>NUCLEOTIDE SEQUENCE</scope>
    <source>
        <strain evidence="2">PL_HMW_Pooled</strain>
        <tissue evidence="2">Head</tissue>
    </source>
</reference>
<reference evidence="2" key="2">
    <citation type="journal article" date="2023" name="BMC Genomics">
        <title>Pest status, molecular evolution, and epigenetic factors derived from the genome assembly of Frankliniella fusca, a thysanopteran phytovirus vector.</title>
        <authorList>
            <person name="Catto M.A."/>
            <person name="Labadie P.E."/>
            <person name="Jacobson A.L."/>
            <person name="Kennedy G.G."/>
            <person name="Srinivasan R."/>
            <person name="Hunt B.G."/>
        </authorList>
    </citation>
    <scope>NUCLEOTIDE SEQUENCE</scope>
    <source>
        <strain evidence="2">PL_HMW_Pooled</strain>
    </source>
</reference>
<proteinExistence type="predicted"/>
<sequence>MQWRVGVVYFLQGQRDGVIYHQNDGYFYHKHHDLDRPDNPFITLRCIKRKSLTSPCWGLAVMSRDGSHFECTRHHTHPPDVWNIEERFLRQSLINAVSSGDPQPFSVIIRNVGMRGGFSFEARSRLTLARMRTALTDERMRLLPPIPNTLFELATYLNDPLFANVTPTIDNTDNIFAGACGDFGAGTFSVVFMSRRQATHLANAIVIFADGTFKKKPKKPRCGQMFVISYVWYNEQTTCKHIVTCARILMQCRTTEAYIELLQYLRAILPGWNPQTIMADHELAQVHAWMHVFPNANITTCLFHFEVVSHLPVSAVYSTADKIVY</sequence>
<evidence type="ECO:0000313" key="3">
    <source>
        <dbReference type="Proteomes" id="UP001219518"/>
    </source>
</evidence>
<name>A0AAE1L9M6_9NEOP</name>
<dbReference type="Pfam" id="PF10551">
    <property type="entry name" value="MULE"/>
    <property type="match status" value="1"/>
</dbReference>
<protein>
    <submittedName>
        <fullName evidence="2">50S ribosomal subunit assembly factor</fullName>
    </submittedName>
</protein>
<accession>A0AAE1L9M6</accession>
<organism evidence="2 3">
    <name type="scientific">Frankliniella fusca</name>
    <dbReference type="NCBI Taxonomy" id="407009"/>
    <lineage>
        <taxon>Eukaryota</taxon>
        <taxon>Metazoa</taxon>
        <taxon>Ecdysozoa</taxon>
        <taxon>Arthropoda</taxon>
        <taxon>Hexapoda</taxon>
        <taxon>Insecta</taxon>
        <taxon>Pterygota</taxon>
        <taxon>Neoptera</taxon>
        <taxon>Paraneoptera</taxon>
        <taxon>Thysanoptera</taxon>
        <taxon>Terebrantia</taxon>
        <taxon>Thripoidea</taxon>
        <taxon>Thripidae</taxon>
        <taxon>Frankliniella</taxon>
    </lineage>
</organism>
<dbReference type="Gene3D" id="2.20.25.240">
    <property type="match status" value="1"/>
</dbReference>
<feature type="domain" description="MULE transposase" evidence="1">
    <location>
        <begin position="206"/>
        <end position="305"/>
    </location>
</feature>
<dbReference type="Proteomes" id="UP001219518">
    <property type="component" value="Unassembled WGS sequence"/>
</dbReference>
<gene>
    <name evidence="2" type="ORF">KUF71_020599</name>
</gene>
<dbReference type="InterPro" id="IPR018289">
    <property type="entry name" value="MULE_transposase_dom"/>
</dbReference>
<dbReference type="AlphaFoldDB" id="A0AAE1L9M6"/>